<proteinExistence type="predicted"/>
<feature type="signal peptide" evidence="1">
    <location>
        <begin position="1"/>
        <end position="22"/>
    </location>
</feature>
<dbReference type="EMBL" id="WBUI01000010">
    <property type="protein sequence ID" value="KAB2932259.1"/>
    <property type="molecule type" value="Genomic_DNA"/>
</dbReference>
<comment type="caution">
    <text evidence="2">The sequence shown here is derived from an EMBL/GenBank/DDBJ whole genome shotgun (WGS) entry which is preliminary data.</text>
</comment>
<evidence type="ECO:0008006" key="4">
    <source>
        <dbReference type="Google" id="ProtNLM"/>
    </source>
</evidence>
<evidence type="ECO:0000313" key="2">
    <source>
        <dbReference type="EMBL" id="KAB2932259.1"/>
    </source>
</evidence>
<evidence type="ECO:0000256" key="1">
    <source>
        <dbReference type="SAM" id="SignalP"/>
    </source>
</evidence>
<name>A0A833LYN7_9LEPT</name>
<accession>A0A833LYN7</accession>
<gene>
    <name evidence="2" type="ORF">F9K24_11695</name>
</gene>
<reference evidence="2 3" key="1">
    <citation type="submission" date="2019-10" db="EMBL/GenBank/DDBJ databases">
        <title>Extracellular Electron Transfer in a Candidatus Methanoperedens spp. Enrichment Culture.</title>
        <authorList>
            <person name="Berger S."/>
            <person name="Rangel Shaw D."/>
            <person name="Berben T."/>
            <person name="In 'T Zandt M."/>
            <person name="Frank J."/>
            <person name="Reimann J."/>
            <person name="Jetten M.S.M."/>
            <person name="Welte C.U."/>
        </authorList>
    </citation>
    <scope>NUCLEOTIDE SEQUENCE [LARGE SCALE GENOMIC DNA]</scope>
    <source>
        <strain evidence="2">SB12</strain>
    </source>
</reference>
<sequence>MKSLNHLIACGIILMAISCSQGAIQVFDSNTPQDWHNIKSLILEKNQWLPLPSPNDEYLVFNDNNSILLKDSSRGIGKTPDYRVIGRWEVVTDKGALIFDFGDVRYDLRSCFVKCKVAHEACIIGCSPLIRFPAMMHDSLSEGDVGPSLQWLFAEVEGGYVMTSEFGYDGR</sequence>
<dbReference type="AlphaFoldDB" id="A0A833LYN7"/>
<organism evidence="2 3">
    <name type="scientific">Leptonema illini</name>
    <dbReference type="NCBI Taxonomy" id="183"/>
    <lineage>
        <taxon>Bacteria</taxon>
        <taxon>Pseudomonadati</taxon>
        <taxon>Spirochaetota</taxon>
        <taxon>Spirochaetia</taxon>
        <taxon>Leptospirales</taxon>
        <taxon>Leptospiraceae</taxon>
        <taxon>Leptonema</taxon>
    </lineage>
</organism>
<dbReference type="Proteomes" id="UP000460298">
    <property type="component" value="Unassembled WGS sequence"/>
</dbReference>
<evidence type="ECO:0000313" key="3">
    <source>
        <dbReference type="Proteomes" id="UP000460298"/>
    </source>
</evidence>
<dbReference type="PROSITE" id="PS51257">
    <property type="entry name" value="PROKAR_LIPOPROTEIN"/>
    <property type="match status" value="1"/>
</dbReference>
<protein>
    <recommendedName>
        <fullName evidence="4">Lipoprotein</fullName>
    </recommendedName>
</protein>
<feature type="chain" id="PRO_5032670443" description="Lipoprotein" evidence="1">
    <location>
        <begin position="23"/>
        <end position="171"/>
    </location>
</feature>
<keyword evidence="1" id="KW-0732">Signal</keyword>